<evidence type="ECO:0000256" key="2">
    <source>
        <dbReference type="ARBA" id="ARBA00001947"/>
    </source>
</evidence>
<keyword evidence="7 11" id="KW-0479">Metal-binding</keyword>
<evidence type="ECO:0000256" key="7">
    <source>
        <dbReference type="ARBA" id="ARBA00022723"/>
    </source>
</evidence>
<dbReference type="GO" id="GO:0004177">
    <property type="term" value="F:aminopeptidase activity"/>
    <property type="evidence" value="ECO:0007669"/>
    <property type="project" value="UniProtKB-KW"/>
</dbReference>
<evidence type="ECO:0000256" key="8">
    <source>
        <dbReference type="ARBA" id="ARBA00022801"/>
    </source>
</evidence>
<sequence>MTLPITCSLSSLVNMTSSKVTAAKAVAFLNASPTPFHAVRNASARLEEAGFVKIRETNDWKLVAGGRYYYTRDQRSLIAFTLPQGWKAGTGVSIVATHTDSPNLRVRPVSNKAAGGYLQVAVETYGGGLWHTWLDRDLSIAGRVVVSTPGTAAFQSKLVKLDRPLIRIPNLAIHLDRGVNEQFKFNKETEFVPFLGVLTEELNKMPEPKYTTNGPQIRPAPSERHHPALLAVLAEEMSVAPEEINDFELCLFDTNPSTLGGLQNEFVFSPRLDNLMSTFCAIEAMCESVTLESKTDNVNCIAMFDHEEIGSNSAVGAAGSFLPSFLDRLSPTPELHAQSVRKSMLISADMTHAFHPSHPGKHAEGHKPMINGGMVIKTNENQKYATEAVGAWVVRRLVARRGGRIQDFESRNDTMCGSTVGPILSKIGLRTVDVGAPMLSMHSIRETCGAHDVKDAVNLFLGLFEGWRKELGELMVD</sequence>
<keyword evidence="6 11" id="KW-0645">Protease</keyword>
<comment type="similarity">
    <text evidence="3 11">Belongs to the peptidase M18 family.</text>
</comment>
<dbReference type="PRINTS" id="PR00932">
    <property type="entry name" value="AMINO1PTASE"/>
</dbReference>
<dbReference type="InterPro" id="IPR023358">
    <property type="entry name" value="Peptidase_M18_dom2"/>
</dbReference>
<dbReference type="PANTHER" id="PTHR28570">
    <property type="entry name" value="ASPARTYL AMINOPEPTIDASE"/>
    <property type="match status" value="1"/>
</dbReference>
<dbReference type="FunFam" id="2.30.250.10:FF:000001">
    <property type="entry name" value="Aspartyl aminopeptidase 1"/>
    <property type="match status" value="1"/>
</dbReference>
<accession>A0A165KCH0</accession>
<dbReference type="GO" id="GO:0008270">
    <property type="term" value="F:zinc ion binding"/>
    <property type="evidence" value="ECO:0007669"/>
    <property type="project" value="InterPro"/>
</dbReference>
<evidence type="ECO:0000256" key="1">
    <source>
        <dbReference type="ARBA" id="ARBA00001335"/>
    </source>
</evidence>
<evidence type="ECO:0000256" key="6">
    <source>
        <dbReference type="ARBA" id="ARBA00022670"/>
    </source>
</evidence>
<evidence type="ECO:0000256" key="9">
    <source>
        <dbReference type="ARBA" id="ARBA00022833"/>
    </source>
</evidence>
<evidence type="ECO:0000313" key="12">
    <source>
        <dbReference type="EMBL" id="KZT62958.1"/>
    </source>
</evidence>
<comment type="cofactor">
    <cofactor evidence="2">
        <name>Zn(2+)</name>
        <dbReference type="ChEBI" id="CHEBI:29105"/>
    </cofactor>
</comment>
<dbReference type="FunCoup" id="A0A165KCH0">
    <property type="interactions" value="309"/>
</dbReference>
<protein>
    <recommendedName>
        <fullName evidence="4">aspartyl aminopeptidase</fullName>
        <ecNumber evidence="4">3.4.11.21</ecNumber>
    </recommendedName>
</protein>
<dbReference type="Gene3D" id="3.40.630.10">
    <property type="entry name" value="Zn peptidases"/>
    <property type="match status" value="1"/>
</dbReference>
<keyword evidence="8 11" id="KW-0378">Hydrolase</keyword>
<evidence type="ECO:0000256" key="5">
    <source>
        <dbReference type="ARBA" id="ARBA00022438"/>
    </source>
</evidence>
<proteinExistence type="inferred from homology"/>
<evidence type="ECO:0000256" key="3">
    <source>
        <dbReference type="ARBA" id="ARBA00008290"/>
    </source>
</evidence>
<dbReference type="CDD" id="cd05658">
    <property type="entry name" value="M18_DAP"/>
    <property type="match status" value="1"/>
</dbReference>
<dbReference type="PANTHER" id="PTHR28570:SF3">
    <property type="entry name" value="ASPARTYL AMINOPEPTIDASE"/>
    <property type="match status" value="1"/>
</dbReference>
<dbReference type="NCBIfam" id="NF002759">
    <property type="entry name" value="PRK02813.1"/>
    <property type="match status" value="1"/>
</dbReference>
<dbReference type="Pfam" id="PF02127">
    <property type="entry name" value="Peptidase_M18"/>
    <property type="match status" value="1"/>
</dbReference>
<evidence type="ECO:0000256" key="11">
    <source>
        <dbReference type="RuleBase" id="RU004386"/>
    </source>
</evidence>
<evidence type="ECO:0000313" key="13">
    <source>
        <dbReference type="Proteomes" id="UP000076842"/>
    </source>
</evidence>
<keyword evidence="10 11" id="KW-0482">Metalloprotease</keyword>
<organism evidence="12 13">
    <name type="scientific">Calocera cornea HHB12733</name>
    <dbReference type="NCBI Taxonomy" id="1353952"/>
    <lineage>
        <taxon>Eukaryota</taxon>
        <taxon>Fungi</taxon>
        <taxon>Dikarya</taxon>
        <taxon>Basidiomycota</taxon>
        <taxon>Agaricomycotina</taxon>
        <taxon>Dacrymycetes</taxon>
        <taxon>Dacrymycetales</taxon>
        <taxon>Dacrymycetaceae</taxon>
        <taxon>Calocera</taxon>
    </lineage>
</organism>
<dbReference type="GO" id="GO:0006508">
    <property type="term" value="P:proteolysis"/>
    <property type="evidence" value="ECO:0007669"/>
    <property type="project" value="UniProtKB-KW"/>
</dbReference>
<dbReference type="Proteomes" id="UP000076842">
    <property type="component" value="Unassembled WGS sequence"/>
</dbReference>
<dbReference type="STRING" id="1353952.A0A165KCH0"/>
<dbReference type="InParanoid" id="A0A165KCH0"/>
<comment type="catalytic activity">
    <reaction evidence="1">
        <text>Release of an N-terminal aspartate or glutamate from a peptide, with a preference for aspartate.</text>
        <dbReference type="EC" id="3.4.11.21"/>
    </reaction>
</comment>
<keyword evidence="5 11" id="KW-0031">Aminopeptidase</keyword>
<gene>
    <name evidence="12" type="ORF">CALCODRAFT_462336</name>
</gene>
<dbReference type="GO" id="GO:0008237">
    <property type="term" value="F:metallopeptidase activity"/>
    <property type="evidence" value="ECO:0007669"/>
    <property type="project" value="UniProtKB-KW"/>
</dbReference>
<dbReference type="EC" id="3.4.11.21" evidence="4"/>
<evidence type="ECO:0000256" key="10">
    <source>
        <dbReference type="ARBA" id="ARBA00023049"/>
    </source>
</evidence>
<dbReference type="Gene3D" id="2.30.250.10">
    <property type="entry name" value="Aminopeptidase i, Domain 2"/>
    <property type="match status" value="1"/>
</dbReference>
<dbReference type="OrthoDB" id="9880441at2759"/>
<dbReference type="GO" id="GO:0000324">
    <property type="term" value="C:fungal-type vacuole"/>
    <property type="evidence" value="ECO:0007669"/>
    <property type="project" value="TreeGrafter"/>
</dbReference>
<dbReference type="SUPFAM" id="SSF101821">
    <property type="entry name" value="Aminopeptidase/glucanase lid domain"/>
    <property type="match status" value="1"/>
</dbReference>
<dbReference type="EMBL" id="KV423914">
    <property type="protein sequence ID" value="KZT62958.1"/>
    <property type="molecule type" value="Genomic_DNA"/>
</dbReference>
<dbReference type="AlphaFoldDB" id="A0A165KCH0"/>
<keyword evidence="13" id="KW-1185">Reference proteome</keyword>
<keyword evidence="9 11" id="KW-0862">Zinc</keyword>
<reference evidence="12 13" key="1">
    <citation type="journal article" date="2016" name="Mol. Biol. Evol.">
        <title>Comparative Genomics of Early-Diverging Mushroom-Forming Fungi Provides Insights into the Origins of Lignocellulose Decay Capabilities.</title>
        <authorList>
            <person name="Nagy L.G."/>
            <person name="Riley R."/>
            <person name="Tritt A."/>
            <person name="Adam C."/>
            <person name="Daum C."/>
            <person name="Floudas D."/>
            <person name="Sun H."/>
            <person name="Yadav J.S."/>
            <person name="Pangilinan J."/>
            <person name="Larsson K.H."/>
            <person name="Matsuura K."/>
            <person name="Barry K."/>
            <person name="Labutti K."/>
            <person name="Kuo R."/>
            <person name="Ohm R.A."/>
            <person name="Bhattacharya S.S."/>
            <person name="Shirouzu T."/>
            <person name="Yoshinaga Y."/>
            <person name="Martin F.M."/>
            <person name="Grigoriev I.V."/>
            <person name="Hibbett D.S."/>
        </authorList>
    </citation>
    <scope>NUCLEOTIDE SEQUENCE [LARGE SCALE GENOMIC DNA]</scope>
    <source>
        <strain evidence="12 13">HHB12733</strain>
    </source>
</reference>
<dbReference type="InterPro" id="IPR001948">
    <property type="entry name" value="Peptidase_M18"/>
</dbReference>
<dbReference type="SUPFAM" id="SSF53187">
    <property type="entry name" value="Zn-dependent exopeptidases"/>
    <property type="match status" value="1"/>
</dbReference>
<name>A0A165KCH0_9BASI</name>
<evidence type="ECO:0000256" key="4">
    <source>
        <dbReference type="ARBA" id="ARBA00011965"/>
    </source>
</evidence>